<keyword evidence="5" id="KW-1185">Reference proteome</keyword>
<evidence type="ECO:0008006" key="6">
    <source>
        <dbReference type="Google" id="ProtNLM"/>
    </source>
</evidence>
<accession>A0A8D0G919</accession>
<dbReference type="GO" id="GO:0030687">
    <property type="term" value="C:preribosome, large subunit precursor"/>
    <property type="evidence" value="ECO:0007669"/>
    <property type="project" value="TreeGrafter"/>
</dbReference>
<dbReference type="PANTHER" id="PTHR48103:SF2">
    <property type="entry name" value="MIDASIN"/>
    <property type="match status" value="1"/>
</dbReference>
<dbReference type="GeneTree" id="ENSGT00550000074802"/>
<dbReference type="Proteomes" id="UP000694392">
    <property type="component" value="Unplaced"/>
</dbReference>
<evidence type="ECO:0000256" key="2">
    <source>
        <dbReference type="ARBA" id="ARBA00022840"/>
    </source>
</evidence>
<organism evidence="4 5">
    <name type="scientific">Sphenodon punctatus</name>
    <name type="common">Tuatara</name>
    <name type="synonym">Hatteria punctata</name>
    <dbReference type="NCBI Taxonomy" id="8508"/>
    <lineage>
        <taxon>Eukaryota</taxon>
        <taxon>Metazoa</taxon>
        <taxon>Chordata</taxon>
        <taxon>Craniata</taxon>
        <taxon>Vertebrata</taxon>
        <taxon>Euteleostomi</taxon>
        <taxon>Lepidosauria</taxon>
        <taxon>Sphenodontia</taxon>
        <taxon>Sphenodontidae</taxon>
        <taxon>Sphenodon</taxon>
    </lineage>
</organism>
<dbReference type="GO" id="GO:0005524">
    <property type="term" value="F:ATP binding"/>
    <property type="evidence" value="ECO:0007669"/>
    <property type="project" value="UniProtKB-KW"/>
</dbReference>
<name>A0A8D0G919_SPHPU</name>
<keyword evidence="2" id="KW-0067">ATP-binding</keyword>
<dbReference type="GO" id="GO:0005634">
    <property type="term" value="C:nucleus"/>
    <property type="evidence" value="ECO:0007669"/>
    <property type="project" value="TreeGrafter"/>
</dbReference>
<proteinExistence type="predicted"/>
<dbReference type="AlphaFoldDB" id="A0A8D0G919"/>
<evidence type="ECO:0000313" key="5">
    <source>
        <dbReference type="Proteomes" id="UP000694392"/>
    </source>
</evidence>
<protein>
    <recommendedName>
        <fullName evidence="6">ATPase dynein-related AAA domain-containing protein</fullName>
    </recommendedName>
</protein>
<keyword evidence="3" id="KW-0812">Transmembrane</keyword>
<dbReference type="GO" id="GO:0000027">
    <property type="term" value="P:ribosomal large subunit assembly"/>
    <property type="evidence" value="ECO:0007669"/>
    <property type="project" value="TreeGrafter"/>
</dbReference>
<dbReference type="SUPFAM" id="SSF48371">
    <property type="entry name" value="ARM repeat"/>
    <property type="match status" value="1"/>
</dbReference>
<evidence type="ECO:0000256" key="3">
    <source>
        <dbReference type="SAM" id="Phobius"/>
    </source>
</evidence>
<dbReference type="InterPro" id="IPR016024">
    <property type="entry name" value="ARM-type_fold"/>
</dbReference>
<dbReference type="InterPro" id="IPR027417">
    <property type="entry name" value="P-loop_NTPase"/>
</dbReference>
<keyword evidence="3" id="KW-1133">Transmembrane helix</keyword>
<dbReference type="PANTHER" id="PTHR48103">
    <property type="entry name" value="MIDASIN-RELATED"/>
    <property type="match status" value="1"/>
</dbReference>
<reference evidence="4" key="1">
    <citation type="submission" date="2025-08" db="UniProtKB">
        <authorList>
            <consortium name="Ensembl"/>
        </authorList>
    </citation>
    <scope>IDENTIFICATION</scope>
</reference>
<dbReference type="SUPFAM" id="SSF52540">
    <property type="entry name" value="P-loop containing nucleoside triphosphate hydrolases"/>
    <property type="match status" value="1"/>
</dbReference>
<evidence type="ECO:0000313" key="4">
    <source>
        <dbReference type="Ensembl" id="ENSSPUP00000002022.1"/>
    </source>
</evidence>
<sequence length="358" mass="40949">MENLRLSLAAPLRLVALFFLNFPFLFLQIWTPQDRQCILNALAQLLLDKECTLLIGRQLRPILLDLLERNAEAIKAGGQINHDLHERLCVAMSKLIDVHPDVLPFALRYFKDASPVFQRLFLESSDTSTVRYGRRRMKLRDLMEAAYRFLQKERSVFRELWDWSACVPLLRSHDTLVRWYTSNCLALVTCMNDEHRLSFLKKIFKRDELIRFRVNLLEELQMQNIESALVLANPDTALWYREKELQYTQGQVVSSDLSANVVAVCGVVLPREQPVERGQESSFNHFVLVESTCASLQNLAMAVAFHNPVLLEGPIGCGKTCLIEYLAAVTGRTKPSHILKVQLGDQTDSKVMAKIFSA</sequence>
<evidence type="ECO:0000256" key="1">
    <source>
        <dbReference type="ARBA" id="ARBA00022741"/>
    </source>
</evidence>
<reference evidence="4" key="2">
    <citation type="submission" date="2025-09" db="UniProtKB">
        <authorList>
            <consortium name="Ensembl"/>
        </authorList>
    </citation>
    <scope>IDENTIFICATION</scope>
</reference>
<dbReference type="Gene3D" id="3.40.50.300">
    <property type="entry name" value="P-loop containing nucleotide triphosphate hydrolases"/>
    <property type="match status" value="1"/>
</dbReference>
<dbReference type="OMA" id="KRNGRIN"/>
<dbReference type="GO" id="GO:0000055">
    <property type="term" value="P:ribosomal large subunit export from nucleus"/>
    <property type="evidence" value="ECO:0007669"/>
    <property type="project" value="TreeGrafter"/>
</dbReference>
<dbReference type="Ensembl" id="ENSSPUT00000002138.1">
    <property type="protein sequence ID" value="ENSSPUP00000002022.1"/>
    <property type="gene ID" value="ENSSPUG00000001539.1"/>
</dbReference>
<feature type="transmembrane region" description="Helical" evidence="3">
    <location>
        <begin position="12"/>
        <end position="30"/>
    </location>
</feature>
<keyword evidence="3" id="KW-0472">Membrane</keyword>
<keyword evidence="1" id="KW-0547">Nucleotide-binding</keyword>